<feature type="region of interest" description="Disordered" evidence="5">
    <location>
        <begin position="1"/>
        <end position="28"/>
    </location>
</feature>
<dbReference type="PROSITE" id="PS50021">
    <property type="entry name" value="CH"/>
    <property type="match status" value="2"/>
</dbReference>
<gene>
    <name evidence="8" type="primary">LOC100369791</name>
</gene>
<proteinExistence type="inferred from homology"/>
<keyword evidence="7" id="KW-1185">Reference proteome</keyword>
<dbReference type="InterPro" id="IPR036872">
    <property type="entry name" value="CH_dom_sf"/>
</dbReference>
<comment type="similarity">
    <text evidence="1">Belongs to the filamin family.</text>
</comment>
<feature type="repeat" description="Filamin" evidence="4">
    <location>
        <begin position="575"/>
        <end position="668"/>
    </location>
</feature>
<dbReference type="SUPFAM" id="SSF81296">
    <property type="entry name" value="E set domains"/>
    <property type="match status" value="7"/>
</dbReference>
<dbReference type="InterPro" id="IPR001589">
    <property type="entry name" value="Actinin_actin-bd_CS"/>
</dbReference>
<dbReference type="RefSeq" id="XP_006823440.1">
    <property type="nucleotide sequence ID" value="XM_006823377.1"/>
</dbReference>
<feature type="compositionally biased region" description="Polar residues" evidence="5">
    <location>
        <begin position="1"/>
        <end position="12"/>
    </location>
</feature>
<feature type="domain" description="Calponin-homology (CH)" evidence="6">
    <location>
        <begin position="34"/>
        <end position="148"/>
    </location>
</feature>
<feature type="repeat" description="Filamin" evidence="4">
    <location>
        <begin position="866"/>
        <end position="959"/>
    </location>
</feature>
<evidence type="ECO:0000256" key="4">
    <source>
        <dbReference type="PROSITE-ProRule" id="PRU00087"/>
    </source>
</evidence>
<name>A0ABM0MTU9_SACKO</name>
<dbReference type="PANTHER" id="PTHR38537">
    <property type="entry name" value="JITTERBUG, ISOFORM N"/>
    <property type="match status" value="1"/>
</dbReference>
<dbReference type="InterPro" id="IPR014756">
    <property type="entry name" value="Ig_E-set"/>
</dbReference>
<dbReference type="PROSITE" id="PS50194">
    <property type="entry name" value="FILAMIN_REPEAT"/>
    <property type="match status" value="7"/>
</dbReference>
<dbReference type="InterPro" id="IPR013783">
    <property type="entry name" value="Ig-like_fold"/>
</dbReference>
<evidence type="ECO:0000259" key="6">
    <source>
        <dbReference type="PROSITE" id="PS50021"/>
    </source>
</evidence>
<keyword evidence="2" id="KW-0677">Repeat</keyword>
<dbReference type="Proteomes" id="UP000694865">
    <property type="component" value="Unplaced"/>
</dbReference>
<evidence type="ECO:0000313" key="8">
    <source>
        <dbReference type="RefSeq" id="XP_006823440.1"/>
    </source>
</evidence>
<dbReference type="InterPro" id="IPR017868">
    <property type="entry name" value="Filamin/ABP280_repeat-like"/>
</dbReference>
<feature type="domain" description="Calponin-homology (CH)" evidence="6">
    <location>
        <begin position="160"/>
        <end position="263"/>
    </location>
</feature>
<evidence type="ECO:0000313" key="7">
    <source>
        <dbReference type="Proteomes" id="UP000694865"/>
    </source>
</evidence>
<dbReference type="GeneID" id="100369791"/>
<keyword evidence="3" id="KW-0009">Actin-binding</keyword>
<feature type="repeat" description="Filamin" evidence="4">
    <location>
        <begin position="474"/>
        <end position="566"/>
    </location>
</feature>
<organism evidence="7 8">
    <name type="scientific">Saccoglossus kowalevskii</name>
    <name type="common">Acorn worm</name>
    <dbReference type="NCBI Taxonomy" id="10224"/>
    <lineage>
        <taxon>Eukaryota</taxon>
        <taxon>Metazoa</taxon>
        <taxon>Hemichordata</taxon>
        <taxon>Enteropneusta</taxon>
        <taxon>Harrimaniidae</taxon>
        <taxon>Saccoglossus</taxon>
    </lineage>
</organism>
<dbReference type="CDD" id="cd21227">
    <property type="entry name" value="CH_jitterbug-like_rpt1"/>
    <property type="match status" value="1"/>
</dbReference>
<dbReference type="SMART" id="SM00033">
    <property type="entry name" value="CH"/>
    <property type="match status" value="3"/>
</dbReference>
<reference evidence="8" key="1">
    <citation type="submission" date="2025-08" db="UniProtKB">
        <authorList>
            <consortium name="RefSeq"/>
        </authorList>
    </citation>
    <scope>IDENTIFICATION</scope>
    <source>
        <tissue evidence="8">Testes</tissue>
    </source>
</reference>
<evidence type="ECO:0000256" key="1">
    <source>
        <dbReference type="ARBA" id="ARBA00009238"/>
    </source>
</evidence>
<dbReference type="SUPFAM" id="SSF47576">
    <property type="entry name" value="Calponin-homology domain, CH-domain"/>
    <property type="match status" value="2"/>
</dbReference>
<feature type="repeat" description="Filamin" evidence="4">
    <location>
        <begin position="960"/>
        <end position="1056"/>
    </location>
</feature>
<evidence type="ECO:0000256" key="2">
    <source>
        <dbReference type="ARBA" id="ARBA00022737"/>
    </source>
</evidence>
<dbReference type="InterPro" id="IPR044801">
    <property type="entry name" value="Filamin"/>
</dbReference>
<dbReference type="Pfam" id="PF00630">
    <property type="entry name" value="Filamin"/>
    <property type="match status" value="7"/>
</dbReference>
<dbReference type="PROSITE" id="PS00020">
    <property type="entry name" value="ACTININ_2"/>
    <property type="match status" value="1"/>
</dbReference>
<dbReference type="Gene3D" id="1.10.418.10">
    <property type="entry name" value="Calponin-like domain"/>
    <property type="match status" value="3"/>
</dbReference>
<feature type="repeat" description="Filamin" evidence="4">
    <location>
        <begin position="666"/>
        <end position="768"/>
    </location>
</feature>
<dbReference type="SMART" id="SM00557">
    <property type="entry name" value="IG_FLMN"/>
    <property type="match status" value="7"/>
</dbReference>
<dbReference type="CDD" id="cd21185">
    <property type="entry name" value="CH_jitterbug-like_rpt3"/>
    <property type="match status" value="1"/>
</dbReference>
<feature type="repeat" description="Filamin" evidence="4">
    <location>
        <begin position="367"/>
        <end position="473"/>
    </location>
</feature>
<evidence type="ECO:0000256" key="5">
    <source>
        <dbReference type="SAM" id="MobiDB-lite"/>
    </source>
</evidence>
<evidence type="ECO:0000256" key="3">
    <source>
        <dbReference type="ARBA" id="ARBA00023203"/>
    </source>
</evidence>
<feature type="repeat" description="Filamin" evidence="4">
    <location>
        <begin position="772"/>
        <end position="865"/>
    </location>
</feature>
<sequence>MTELQRQLSDRATSAEGHAAKSGMGGIGDDRWVEIQRNTFTNWMNEQLKPTGKKVEDISEDLENGLLLISLTESLIETRGGALQPTRRGSRYSKNPTNRIQKMENVSYALSLMEKEGIKLVNIGNEDVVDGKLKLILGLLWKMILKYQISGSDGARTVKVPPKKLMMEWIRAVLPDLNIKNFSSDWTDGVALSALIEHCQPGLCPNWKSLDRSNRLDNCSNAMKLGKEHFDIPLVLSPEDMSSGHIDELSGMTYLSYYLKKEGPGWFATLNWVRKKVPELNVQNFQSDWNDGVTLCALANSCGGVCPEWSSLDRENPIGNCQTGIEASKKLQLTPLLTAQELANPEVDELAIMAYAASFRHAQRPAPKYAELVDISLAGIAISKEDNETGVRIATVGKPVSFAVALLDKNAKIKDIAAVVEGPTKSCPVKVDMNQDIANKGVVTFTPSEIGRHKVTVYVEGNLARGTPFDIMVKPDTTPKPNKVHITGGEAVVVGDVAIYTIDASEAGDGSLEVTAGNGYEKCPVTITQNGKNYTVTVKPKEAGSHVVNVKWAGQNITGSPFSFMAMRREDPVKLEVVDAGKVTTHGDGLHNGQEGQPASFTVDPRMAGKGDLNVQVEGPNSIAKCSVDPNADGTYKVTYVPVETGMFTIKVLWATNDVQGSPFHPKIIDPRKVRCVNDKVPAMDSSGCIILTVGRKYSMPLECFEAGPGALSAEVQSPNGTKRPMNLDKRSDGTYDASFVPDEEGEHLLHLYWSGLPTKNSPYKAMASREVLPIDHSKVLCSGKGLKYGRVNDESEFIIDGSLAGPGEPRCTMSGLKGDVPITITPIGNDVHRAKYTPLVAGAYLLHLTWSDRQVEGSPFKVSVAQTANAGKVVVTGAGVREGIVGQPVRAVIDTKDAGPGQLTARCMGPRNITDVDVIDNHDGTFTMSLRPEEPGRHMLEIKYGGDHINGSPFIVRVAGPPDATKVKCFGTGMEHGILATYNGRFVCETRGAGAGQLKVRIHGPKGAFKVEMTRDNQKDRTILVKYNPTEVGEYTLSVRWSDKHIPGSPFEIKIVDTQEELEEVKRRFPLTSSISNDQNGWQEEI</sequence>
<dbReference type="PANTHER" id="PTHR38537:SF16">
    <property type="entry name" value="CALPONIN-HOMOLOGY (CH) DOMAIN-CONTAINING PROTEIN"/>
    <property type="match status" value="1"/>
</dbReference>
<dbReference type="Gene3D" id="2.60.40.10">
    <property type="entry name" value="Immunoglobulins"/>
    <property type="match status" value="7"/>
</dbReference>
<dbReference type="CDD" id="cd21229">
    <property type="entry name" value="CH_jitterbug-like_rpt2"/>
    <property type="match status" value="1"/>
</dbReference>
<dbReference type="InterPro" id="IPR001298">
    <property type="entry name" value="Filamin/ABP280_rpt"/>
</dbReference>
<dbReference type="InterPro" id="IPR001715">
    <property type="entry name" value="CH_dom"/>
</dbReference>
<dbReference type="Pfam" id="PF00307">
    <property type="entry name" value="CH"/>
    <property type="match status" value="3"/>
</dbReference>
<dbReference type="PROSITE" id="PS00019">
    <property type="entry name" value="ACTININ_1"/>
    <property type="match status" value="1"/>
</dbReference>
<accession>A0ABM0MTU9</accession>
<protein>
    <submittedName>
        <fullName evidence="8">Filamin-C-like</fullName>
    </submittedName>
</protein>